<dbReference type="Pfam" id="PF07596">
    <property type="entry name" value="SBP_bac_10"/>
    <property type="match status" value="1"/>
</dbReference>
<evidence type="ECO:0000313" key="4">
    <source>
        <dbReference type="Proteomes" id="UP000245802"/>
    </source>
</evidence>
<dbReference type="PANTHER" id="PTHR30093:SF2">
    <property type="entry name" value="TYPE II SECRETION SYSTEM PROTEIN H"/>
    <property type="match status" value="1"/>
</dbReference>
<name>A0A2Z3H426_9BACT</name>
<dbReference type="InterPro" id="IPR011453">
    <property type="entry name" value="DUF1559"/>
</dbReference>
<keyword evidence="4" id="KW-1185">Reference proteome</keyword>
<dbReference type="Gene3D" id="3.30.700.10">
    <property type="entry name" value="Glycoprotein, Type 4 Pilin"/>
    <property type="match status" value="1"/>
</dbReference>
<organism evidence="3 4">
    <name type="scientific">Gemmata obscuriglobus</name>
    <dbReference type="NCBI Taxonomy" id="114"/>
    <lineage>
        <taxon>Bacteria</taxon>
        <taxon>Pseudomonadati</taxon>
        <taxon>Planctomycetota</taxon>
        <taxon>Planctomycetia</taxon>
        <taxon>Gemmatales</taxon>
        <taxon>Gemmataceae</taxon>
        <taxon>Gemmata</taxon>
    </lineage>
</organism>
<dbReference type="PANTHER" id="PTHR30093">
    <property type="entry name" value="GENERAL SECRETION PATHWAY PROTEIN G"/>
    <property type="match status" value="1"/>
</dbReference>
<accession>A0A2Z3H426</accession>
<keyword evidence="1" id="KW-0472">Membrane</keyword>
<dbReference type="KEGG" id="gog:C1280_00900"/>
<evidence type="ECO:0000256" key="1">
    <source>
        <dbReference type="SAM" id="Phobius"/>
    </source>
</evidence>
<reference evidence="3 4" key="1">
    <citation type="submission" date="2018-01" db="EMBL/GenBank/DDBJ databases">
        <title>G. obscuriglobus.</title>
        <authorList>
            <person name="Franke J."/>
            <person name="Blomberg W."/>
            <person name="Selmecki A."/>
        </authorList>
    </citation>
    <scope>NUCLEOTIDE SEQUENCE [LARGE SCALE GENOMIC DNA]</scope>
    <source>
        <strain evidence="3 4">DSM 5831</strain>
    </source>
</reference>
<keyword evidence="1" id="KW-1133">Transmembrane helix</keyword>
<dbReference type="Pfam" id="PF07963">
    <property type="entry name" value="N_methyl"/>
    <property type="match status" value="1"/>
</dbReference>
<protein>
    <submittedName>
        <fullName evidence="3">Prepilin-type cleavage/methylation domain-containing protein</fullName>
    </submittedName>
</protein>
<dbReference type="NCBIfam" id="TIGR02532">
    <property type="entry name" value="IV_pilin_GFxxxE"/>
    <property type="match status" value="1"/>
</dbReference>
<dbReference type="AlphaFoldDB" id="A0A2Z3H426"/>
<dbReference type="NCBIfam" id="TIGR04294">
    <property type="entry name" value="pre_pil_HX9DG"/>
    <property type="match status" value="1"/>
</dbReference>
<proteinExistence type="predicted"/>
<sequence length="343" mass="36020">MRPNFIRRRSAFTLIELLVVIAIIAILIGLLLPAVQKVREAAARMSCQNNLKQLALACHSYSDTAGGLPPAMINNAAVYADQNASCKPSDTRWGPNWIVFILPNFEQGNLLTQAVTASVNSHTSGLTTDSNWRAIGGTTIKTLLCPSDGSNQTASNGTISTGPTGGWARGNYAANCGPQWFYYTLNGSSSSDNYNLSGQGPFTVVTGSRKSMKIEQIGDGSSNTVLLSEVRSGVVSGDPRGTWAVGFPGSSVIAGHGVGDCLAPNYNIGNADDVQGCKTDNPGGMSCWETCGASTQATARSRHTGGVNCAMGDGGVRFVTNSIDPRDWYLINSASDGQPVPNF</sequence>
<dbReference type="InterPro" id="IPR012902">
    <property type="entry name" value="N_methyl_site"/>
</dbReference>
<feature type="transmembrane region" description="Helical" evidence="1">
    <location>
        <begin position="12"/>
        <end position="35"/>
    </location>
</feature>
<dbReference type="EMBL" id="CP025958">
    <property type="protein sequence ID" value="AWM35720.1"/>
    <property type="molecule type" value="Genomic_DNA"/>
</dbReference>
<gene>
    <name evidence="3" type="ORF">C1280_00900</name>
</gene>
<dbReference type="InterPro" id="IPR045584">
    <property type="entry name" value="Pilin-like"/>
</dbReference>
<dbReference type="OrthoDB" id="275178at2"/>
<evidence type="ECO:0000313" key="3">
    <source>
        <dbReference type="EMBL" id="AWM35720.1"/>
    </source>
</evidence>
<dbReference type="Proteomes" id="UP000245802">
    <property type="component" value="Chromosome"/>
</dbReference>
<feature type="domain" description="DUF1559" evidence="2">
    <location>
        <begin position="36"/>
        <end position="325"/>
    </location>
</feature>
<keyword evidence="1" id="KW-0812">Transmembrane</keyword>
<dbReference type="InterPro" id="IPR027558">
    <property type="entry name" value="Pre_pil_HX9DG_C"/>
</dbReference>
<evidence type="ECO:0000259" key="2">
    <source>
        <dbReference type="Pfam" id="PF07596"/>
    </source>
</evidence>
<dbReference type="RefSeq" id="WP_010037195.1">
    <property type="nucleotide sequence ID" value="NZ_CP025958.1"/>
</dbReference>
<dbReference type="SUPFAM" id="SSF54523">
    <property type="entry name" value="Pili subunits"/>
    <property type="match status" value="1"/>
</dbReference>